<sequence>MTDGTKGSTSRAASALSRIPLYNRFRDQAGVWETLRASWLWIFLAVLLLAVGWMLVKPAPPGKVVIATGSKDGAYHWFAQQYAQSFKDNGLALDVRETQGSIENYRLLSEPTDGKSDAEVVSVAIVQSGTAPPGDHSDLRSIASLYLEPVWIFHRGDPVTTLPQLAGKRLAAGPEGSGTRSIVERLLAANTLPWTSDPKATASGTTPIRFDPRSGRAAADALKAGELDAIALVLSPRHPLIAELLHEPGVRLMSFEHHEAYARVFPFLSDVKLPRGTIDLARNLPSEDVYLLAPAANLVCREDLHPSIVILLLKAATRAHERGDLLSRAGELPSTRFVEFPVDTSAAEYFRSGPPFLQRYLPFWAAALVDRMKILLLPLLTLILPLARIAPPLMVWRIRSRIYRWYRVLREIDRRLRLEVTGEAASTAAALDPRRFDDDIATLVEMEKELSEEKVPLSYMQEFYNLRLHTDFLLRKLEDRVGRQGGIDMNWGGMPPD</sequence>
<dbReference type="EMBL" id="CP063458">
    <property type="protein sequence ID" value="QOV88095.1"/>
    <property type="molecule type" value="Genomic_DNA"/>
</dbReference>
<dbReference type="PANTHER" id="PTHR42941">
    <property type="entry name" value="SLL1037 PROTEIN"/>
    <property type="match status" value="1"/>
</dbReference>
<dbReference type="RefSeq" id="WP_206291063.1">
    <property type="nucleotide sequence ID" value="NZ_CP063458.1"/>
</dbReference>
<keyword evidence="1" id="KW-0472">Membrane</keyword>
<dbReference type="KEGG" id="hbs:IPV69_17750"/>
<feature type="transmembrane region" description="Helical" evidence="1">
    <location>
        <begin position="38"/>
        <end position="56"/>
    </location>
</feature>
<dbReference type="Gene3D" id="3.40.190.10">
    <property type="entry name" value="Periplasmic binding protein-like II"/>
    <property type="match status" value="2"/>
</dbReference>
<reference evidence="2 3" key="1">
    <citation type="submission" date="2020-10" db="EMBL/GenBank/DDBJ databases">
        <title>Wide distribution of Phycisphaera-like planctomycetes from WD2101 soil group in peatlands and genome analysis of the first cultivated representative.</title>
        <authorList>
            <person name="Dedysh S.N."/>
            <person name="Beletsky A.V."/>
            <person name="Ivanova A."/>
            <person name="Kulichevskaya I.S."/>
            <person name="Suzina N.E."/>
            <person name="Philippov D.A."/>
            <person name="Rakitin A.L."/>
            <person name="Mardanov A.V."/>
            <person name="Ravin N.V."/>
        </authorList>
    </citation>
    <scope>NUCLEOTIDE SEQUENCE [LARGE SCALE GENOMIC DNA]</scope>
    <source>
        <strain evidence="2 3">M1803</strain>
    </source>
</reference>
<accession>A0A7M2WRB7</accession>
<protein>
    <submittedName>
        <fullName evidence="2">C4-dicarboxylate ABC transporter substrate-binding protein</fullName>
    </submittedName>
</protein>
<proteinExistence type="predicted"/>
<dbReference type="AlphaFoldDB" id="A0A7M2WRB7"/>
<evidence type="ECO:0000256" key="1">
    <source>
        <dbReference type="SAM" id="Phobius"/>
    </source>
</evidence>
<dbReference type="PANTHER" id="PTHR42941:SF1">
    <property type="entry name" value="SLL1037 PROTEIN"/>
    <property type="match status" value="1"/>
</dbReference>
<dbReference type="InterPro" id="IPR011852">
    <property type="entry name" value="TRAP_TAXI"/>
</dbReference>
<dbReference type="Pfam" id="PF16868">
    <property type="entry name" value="NMT1_3"/>
    <property type="match status" value="1"/>
</dbReference>
<gene>
    <name evidence="2" type="ORF">IPV69_17750</name>
</gene>
<dbReference type="SUPFAM" id="SSF53850">
    <property type="entry name" value="Periplasmic binding protein-like II"/>
    <property type="match status" value="1"/>
</dbReference>
<evidence type="ECO:0000313" key="2">
    <source>
        <dbReference type="EMBL" id="QOV88095.1"/>
    </source>
</evidence>
<feature type="transmembrane region" description="Helical" evidence="1">
    <location>
        <begin position="374"/>
        <end position="396"/>
    </location>
</feature>
<evidence type="ECO:0000313" key="3">
    <source>
        <dbReference type="Proteomes" id="UP000593765"/>
    </source>
</evidence>
<keyword evidence="3" id="KW-1185">Reference proteome</keyword>
<dbReference type="Proteomes" id="UP000593765">
    <property type="component" value="Chromosome"/>
</dbReference>
<organism evidence="2 3">
    <name type="scientific">Humisphaera borealis</name>
    <dbReference type="NCBI Taxonomy" id="2807512"/>
    <lineage>
        <taxon>Bacteria</taxon>
        <taxon>Pseudomonadati</taxon>
        <taxon>Planctomycetota</taxon>
        <taxon>Phycisphaerae</taxon>
        <taxon>Tepidisphaerales</taxon>
        <taxon>Tepidisphaeraceae</taxon>
        <taxon>Humisphaera</taxon>
    </lineage>
</organism>
<name>A0A7M2WRB7_9BACT</name>
<keyword evidence="1" id="KW-0812">Transmembrane</keyword>
<keyword evidence="1" id="KW-1133">Transmembrane helix</keyword>